<evidence type="ECO:0000259" key="1">
    <source>
        <dbReference type="Pfam" id="PF23961"/>
    </source>
</evidence>
<evidence type="ECO:0000313" key="2">
    <source>
        <dbReference type="EMBL" id="MDI2113795.1"/>
    </source>
</evidence>
<dbReference type="RefSeq" id="WP_281463446.1">
    <property type="nucleotide sequence ID" value="NZ_JASBAN010000002.1"/>
</dbReference>
<dbReference type="EMBL" id="JASBAN010000002">
    <property type="protein sequence ID" value="MDI2113795.1"/>
    <property type="molecule type" value="Genomic_DNA"/>
</dbReference>
<reference evidence="2" key="1">
    <citation type="submission" date="2023-05" db="EMBL/GenBank/DDBJ databases">
        <title>Whole genome sequence of Commensalibacter sp.</title>
        <authorList>
            <person name="Charoenyingcharoen P."/>
            <person name="Yukphan P."/>
        </authorList>
    </citation>
    <scope>NUCLEOTIDE SEQUENCE</scope>
    <source>
        <strain evidence="2">TBRC 10068</strain>
    </source>
</reference>
<keyword evidence="3" id="KW-1185">Reference proteome</keyword>
<dbReference type="InterPro" id="IPR057087">
    <property type="entry name" value="Gp12-like"/>
</dbReference>
<sequence>MTIKNNSSKDTVKSSKDGDFPKLKILNHSEIYDLVTKFIQKVVLIKDVELTISNRTSFKISIPQLPFISLLIADIYLLPDLKTYTVNGQKISLIQSEVMMNILFFGNEQISSLELAQTFKTRFNKGWATEQFAQYSKSFIPLYSNNLTIKPALMGVSKQFEDTCSVDAYFELHPEIVE</sequence>
<gene>
    <name evidence="2" type="ORF">QJV33_10995</name>
</gene>
<feature type="domain" description="Phage neck terminator protein gp12-like" evidence="1">
    <location>
        <begin position="30"/>
        <end position="171"/>
    </location>
</feature>
<evidence type="ECO:0000313" key="3">
    <source>
        <dbReference type="Proteomes" id="UP001431775"/>
    </source>
</evidence>
<name>A0ABT6QA60_9PROT</name>
<organism evidence="2 3">
    <name type="scientific">Commensalibacter nepenthis</name>
    <dbReference type="NCBI Taxonomy" id="3043872"/>
    <lineage>
        <taxon>Bacteria</taxon>
        <taxon>Pseudomonadati</taxon>
        <taxon>Pseudomonadota</taxon>
        <taxon>Alphaproteobacteria</taxon>
        <taxon>Acetobacterales</taxon>
        <taxon>Acetobacteraceae</taxon>
    </lineage>
</organism>
<accession>A0ABT6QA60</accession>
<protein>
    <recommendedName>
        <fullName evidence="1">Phage neck terminator protein gp12-like domain-containing protein</fullName>
    </recommendedName>
</protein>
<comment type="caution">
    <text evidence="2">The sequence shown here is derived from an EMBL/GenBank/DDBJ whole genome shotgun (WGS) entry which is preliminary data.</text>
</comment>
<dbReference type="Pfam" id="PF23961">
    <property type="entry name" value="Phage_tail_terminator_9"/>
    <property type="match status" value="1"/>
</dbReference>
<dbReference type="Proteomes" id="UP001431775">
    <property type="component" value="Unassembled WGS sequence"/>
</dbReference>
<proteinExistence type="predicted"/>